<organism evidence="2 3">
    <name type="scientific">Desulfovibrio desulfuricans</name>
    <dbReference type="NCBI Taxonomy" id="876"/>
    <lineage>
        <taxon>Bacteria</taxon>
        <taxon>Pseudomonadati</taxon>
        <taxon>Thermodesulfobacteriota</taxon>
        <taxon>Desulfovibrionia</taxon>
        <taxon>Desulfovibrionales</taxon>
        <taxon>Desulfovibrionaceae</taxon>
        <taxon>Desulfovibrio</taxon>
    </lineage>
</organism>
<proteinExistence type="predicted"/>
<comment type="caution">
    <text evidence="2">The sequence shown here is derived from an EMBL/GenBank/DDBJ whole genome shotgun (WGS) entry which is preliminary data.</text>
</comment>
<sequence length="419" mass="47059">MSWRSTVILLFAALCLLVAPLRLSAAEVDFMPQLGLRSLPELACMDENSAHCNQALPQTLLVTSPVVEDPAWYSPPPDKTHNKPHYVGCQAPGQYLPILQEALEGNPVAMADLIIRIQCDRPALAAAHPDIPAFMHSVPFWLEWAARYTSPGWIYARLALYDDGIGHTRSAYTRGAFLGDPKSMHAYATRWNTGTNLHWLLMAADAGYGPAAHEISRWYRFGGQNSGYSLPKAPDTDMARRYRTIAMNRGYPRAFAYAAFEALAEENAAQAVEDACMYTHIGRVLEKTDNGLLLADRSLPQMQPIPFEQVLAYALCAVLPPWPLLSQEEKLHFQDSQKIRRPRVIDDEMQNRAMERASAWLRAFQAQRQAELVMERERRNALTAQLREQCSHALTYLVKTQDSAPLPRPVTARHAPPFI</sequence>
<protein>
    <recommendedName>
        <fullName evidence="4">Sel1 repeat family protein</fullName>
    </recommendedName>
</protein>
<evidence type="ECO:0000313" key="3">
    <source>
        <dbReference type="Proteomes" id="UP000182680"/>
    </source>
</evidence>
<keyword evidence="1" id="KW-0732">Signal</keyword>
<dbReference type="Proteomes" id="UP000182680">
    <property type="component" value="Unassembled WGS sequence"/>
</dbReference>
<accession>A0AA94HST1</accession>
<feature type="chain" id="PRO_5041638332" description="Sel1 repeat family protein" evidence="1">
    <location>
        <begin position="26"/>
        <end position="419"/>
    </location>
</feature>
<dbReference type="EMBL" id="FPIW01000022">
    <property type="protein sequence ID" value="SFW47968.1"/>
    <property type="molecule type" value="Genomic_DNA"/>
</dbReference>
<evidence type="ECO:0000313" key="2">
    <source>
        <dbReference type="EMBL" id="SFW47968.1"/>
    </source>
</evidence>
<evidence type="ECO:0008006" key="4">
    <source>
        <dbReference type="Google" id="ProtNLM"/>
    </source>
</evidence>
<gene>
    <name evidence="2" type="ORF">SAMN02910291_01473</name>
</gene>
<reference evidence="3" key="1">
    <citation type="submission" date="2016-11" db="EMBL/GenBank/DDBJ databases">
        <authorList>
            <person name="Jaros S."/>
            <person name="Januszkiewicz K."/>
            <person name="Wedrychowicz H."/>
        </authorList>
    </citation>
    <scope>NUCLEOTIDE SEQUENCE [LARGE SCALE GENOMIC DNA]</scope>
    <source>
        <strain evidence="3">DSM 7057</strain>
    </source>
</reference>
<dbReference type="AlphaFoldDB" id="A0AA94HST1"/>
<evidence type="ECO:0000256" key="1">
    <source>
        <dbReference type="SAM" id="SignalP"/>
    </source>
</evidence>
<feature type="signal peptide" evidence="1">
    <location>
        <begin position="1"/>
        <end position="25"/>
    </location>
</feature>
<dbReference type="RefSeq" id="WP_072311822.1">
    <property type="nucleotide sequence ID" value="NZ_FPIW01000022.1"/>
</dbReference>
<name>A0AA94HST1_DESDE</name>